<accession>A0A6P2BYC4</accession>
<evidence type="ECO:0000313" key="16">
    <source>
        <dbReference type="EMBL" id="TVZ04112.1"/>
    </source>
</evidence>
<evidence type="ECO:0000256" key="7">
    <source>
        <dbReference type="ARBA" id="ARBA00022679"/>
    </source>
</evidence>
<evidence type="ECO:0000256" key="11">
    <source>
        <dbReference type="ARBA" id="ARBA00023056"/>
    </source>
</evidence>
<dbReference type="RefSeq" id="WP_145853982.1">
    <property type="nucleotide sequence ID" value="NZ_RPFW01000003.1"/>
</dbReference>
<dbReference type="Pfam" id="PF18085">
    <property type="entry name" value="Mak_N_cap"/>
    <property type="match status" value="1"/>
</dbReference>
<comment type="pathway">
    <text evidence="1">Glycan biosynthesis; glycogen biosynthesis.</text>
</comment>
<dbReference type="Gene3D" id="3.90.1200.10">
    <property type="match status" value="1"/>
</dbReference>
<dbReference type="EMBL" id="RPFW01000003">
    <property type="protein sequence ID" value="TVZ04112.1"/>
    <property type="molecule type" value="Genomic_DNA"/>
</dbReference>
<evidence type="ECO:0000256" key="6">
    <source>
        <dbReference type="ARBA" id="ARBA00022600"/>
    </source>
</evidence>
<evidence type="ECO:0000256" key="1">
    <source>
        <dbReference type="ARBA" id="ARBA00004964"/>
    </source>
</evidence>
<dbReference type="AlphaFoldDB" id="A0A6P2BYC4"/>
<dbReference type="GO" id="GO:0016301">
    <property type="term" value="F:kinase activity"/>
    <property type="evidence" value="ECO:0007669"/>
    <property type="project" value="UniProtKB-KW"/>
</dbReference>
<keyword evidence="7 16" id="KW-0808">Transferase</keyword>
<dbReference type="SUPFAM" id="SSF56112">
    <property type="entry name" value="Protein kinase-like (PK-like)"/>
    <property type="match status" value="1"/>
</dbReference>
<reference evidence="16 17" key="1">
    <citation type="submission" date="2018-11" db="EMBL/GenBank/DDBJ databases">
        <title>Trebonia kvetii gen.nov., sp.nov., a novel acidophilic actinobacterium, and proposal of the new actinobacterial family Treboniaceae fam. nov.</title>
        <authorList>
            <person name="Rapoport D."/>
            <person name="Sagova-Mareckova M."/>
            <person name="Sedlacek I."/>
            <person name="Provaznik J."/>
            <person name="Kralova S."/>
            <person name="Pavlinic D."/>
            <person name="Benes V."/>
            <person name="Kopecky J."/>
        </authorList>
    </citation>
    <scope>NUCLEOTIDE SEQUENCE [LARGE SCALE GENOMIC DNA]</scope>
    <source>
        <strain evidence="16 17">15Tr583</strain>
    </source>
</reference>
<evidence type="ECO:0000256" key="10">
    <source>
        <dbReference type="ARBA" id="ARBA00022840"/>
    </source>
</evidence>
<comment type="similarity">
    <text evidence="2">Belongs to the aminoglycoside phosphotransferase family.</text>
</comment>
<evidence type="ECO:0000256" key="8">
    <source>
        <dbReference type="ARBA" id="ARBA00022741"/>
    </source>
</evidence>
<keyword evidence="17" id="KW-1185">Reference proteome</keyword>
<dbReference type="OrthoDB" id="3787729at2"/>
<gene>
    <name evidence="16" type="ORF">EAS64_17040</name>
</gene>
<evidence type="ECO:0000256" key="2">
    <source>
        <dbReference type="ARBA" id="ARBA00006219"/>
    </source>
</evidence>
<dbReference type="InterPro" id="IPR011009">
    <property type="entry name" value="Kinase-like_dom_sf"/>
</dbReference>
<dbReference type="EC" id="2.7.1.175" evidence="4"/>
<keyword evidence="9" id="KW-0418">Kinase</keyword>
<dbReference type="Proteomes" id="UP000460272">
    <property type="component" value="Unassembled WGS sequence"/>
</dbReference>
<dbReference type="GO" id="GO:0005978">
    <property type="term" value="P:glycogen biosynthetic process"/>
    <property type="evidence" value="ECO:0007669"/>
    <property type="project" value="UniProtKB-UniPathway"/>
</dbReference>
<proteinExistence type="inferred from homology"/>
<dbReference type="InterPro" id="IPR040999">
    <property type="entry name" value="Mak_N_cap"/>
</dbReference>
<evidence type="ECO:0000256" key="4">
    <source>
        <dbReference type="ARBA" id="ARBA00011962"/>
    </source>
</evidence>
<evidence type="ECO:0000256" key="5">
    <source>
        <dbReference type="ARBA" id="ARBA00013882"/>
    </source>
</evidence>
<keyword evidence="8" id="KW-0547">Nucleotide-binding</keyword>
<organism evidence="16 17">
    <name type="scientific">Trebonia kvetii</name>
    <dbReference type="NCBI Taxonomy" id="2480626"/>
    <lineage>
        <taxon>Bacteria</taxon>
        <taxon>Bacillati</taxon>
        <taxon>Actinomycetota</taxon>
        <taxon>Actinomycetes</taxon>
        <taxon>Streptosporangiales</taxon>
        <taxon>Treboniaceae</taxon>
        <taxon>Trebonia</taxon>
    </lineage>
</organism>
<protein>
    <recommendedName>
        <fullName evidence="5">Maltokinase</fullName>
        <ecNumber evidence="4">2.7.1.175</ecNumber>
    </recommendedName>
    <alternativeName>
        <fullName evidence="13">Maltose-1-phosphate synthase</fullName>
    </alternativeName>
</protein>
<evidence type="ECO:0000259" key="15">
    <source>
        <dbReference type="Pfam" id="PF18085"/>
    </source>
</evidence>
<dbReference type="UniPathway" id="UPA00164"/>
<sequence length="456" mass="49241">MAIEDVLATWLGDQRWFAGKGQGLHDLAIVADTELVAGEPGLRHLIVAATHGTAVDYYQILVGLRHRLPVRLQHVRIGPSGDGRIAYDALHDAELTKTLLTGIAAGSKAGPLRMGTISGTSFATGLDSLVLAGEQSNTSLVFGDESILKVFRRLSPGPNPDLEVTTALARLGSEQIAEPLGYIETSLEGVTTSLAILSHYLRLATDGWTLAATSVRDLYARAGDTSQTDADRENIHAADAGGDFAGESRRLGIATATVHSDLAAAFGTEELGPEEIVELSEQMFRKLDLTVAAVPELAKHTDMISDAYHEVAKLRGPVPVQRVHGDYHLGQVMRTESGWVVLDFEGEPATPLVQRRALSSPLRDVAGMLRSFDYASRYQLIGHPEEAALSEVARDWERRNASAFCAGYAEAGGLDPVANQVLLRALQLDKAVYEVLYEARHRPSWLPIPLDSLAEF</sequence>
<keyword evidence="6" id="KW-0321">Glycogen metabolism</keyword>
<evidence type="ECO:0000256" key="9">
    <source>
        <dbReference type="ARBA" id="ARBA00022777"/>
    </source>
</evidence>
<evidence type="ECO:0000256" key="14">
    <source>
        <dbReference type="ARBA" id="ARBA00049067"/>
    </source>
</evidence>
<evidence type="ECO:0000313" key="17">
    <source>
        <dbReference type="Proteomes" id="UP000460272"/>
    </source>
</evidence>
<keyword evidence="11" id="KW-0320">Glycogen biosynthesis</keyword>
<keyword evidence="12" id="KW-0119">Carbohydrate metabolism</keyword>
<feature type="domain" description="Maltokinase N-terminal cap" evidence="15">
    <location>
        <begin position="10"/>
        <end position="92"/>
    </location>
</feature>
<keyword evidence="10" id="KW-0067">ATP-binding</keyword>
<evidence type="ECO:0000256" key="3">
    <source>
        <dbReference type="ARBA" id="ARBA00011245"/>
    </source>
</evidence>
<comment type="subunit">
    <text evidence="3">Monomer.</text>
</comment>
<comment type="catalytic activity">
    <reaction evidence="14">
        <text>D-maltose + ATP = alpha-maltose 1-phosphate + ADP + H(+)</text>
        <dbReference type="Rhea" id="RHEA:31915"/>
        <dbReference type="ChEBI" id="CHEBI:15378"/>
        <dbReference type="ChEBI" id="CHEBI:17306"/>
        <dbReference type="ChEBI" id="CHEBI:30616"/>
        <dbReference type="ChEBI" id="CHEBI:63576"/>
        <dbReference type="ChEBI" id="CHEBI:456216"/>
        <dbReference type="EC" id="2.7.1.175"/>
    </reaction>
</comment>
<evidence type="ECO:0000256" key="13">
    <source>
        <dbReference type="ARBA" id="ARBA00031251"/>
    </source>
</evidence>
<comment type="caution">
    <text evidence="16">The sequence shown here is derived from an EMBL/GenBank/DDBJ whole genome shotgun (WGS) entry which is preliminary data.</text>
</comment>
<name>A0A6P2BYC4_9ACTN</name>
<evidence type="ECO:0000256" key="12">
    <source>
        <dbReference type="ARBA" id="ARBA00023277"/>
    </source>
</evidence>
<dbReference type="GO" id="GO:0005524">
    <property type="term" value="F:ATP binding"/>
    <property type="evidence" value="ECO:0007669"/>
    <property type="project" value="UniProtKB-KW"/>
</dbReference>